<accession>A0A850T7F3</accession>
<evidence type="ECO:0000313" key="2">
    <source>
        <dbReference type="Proteomes" id="UP000553343"/>
    </source>
</evidence>
<dbReference type="EMBL" id="JACADJ010000022">
    <property type="protein sequence ID" value="NWH04985.1"/>
    <property type="molecule type" value="Genomic_DNA"/>
</dbReference>
<organism evidence="1 2">
    <name type="scientific">Desulfobacter latus</name>
    <dbReference type="NCBI Taxonomy" id="2292"/>
    <lineage>
        <taxon>Bacteria</taxon>
        <taxon>Pseudomonadati</taxon>
        <taxon>Thermodesulfobacteriota</taxon>
        <taxon>Desulfobacteria</taxon>
        <taxon>Desulfobacterales</taxon>
        <taxon>Desulfobacteraceae</taxon>
        <taxon>Desulfobacter</taxon>
    </lineage>
</organism>
<gene>
    <name evidence="1" type="ORF">HXW94_08315</name>
</gene>
<evidence type="ECO:0000313" key="1">
    <source>
        <dbReference type="EMBL" id="NWH04985.1"/>
    </source>
</evidence>
<dbReference type="AlphaFoldDB" id="A0A850T7F3"/>
<name>A0A850T7F3_9BACT</name>
<protein>
    <submittedName>
        <fullName evidence="1">Uncharacterized protein</fullName>
    </submittedName>
</protein>
<sequence length="104" mass="11818">MILMACSQGKETLDEAWFKNHVLFPLTGPILTNTSYIYDEGNLSSSGQSNEDEKQGLSKIVAFVDTKIWKKIETFHRHPSYDPKSTLHFLNEGSRKMGVGIWKV</sequence>
<keyword evidence="2" id="KW-1185">Reference proteome</keyword>
<dbReference type="Proteomes" id="UP000553343">
    <property type="component" value="Unassembled WGS sequence"/>
</dbReference>
<dbReference type="RefSeq" id="WP_178366443.1">
    <property type="nucleotide sequence ID" value="NZ_JACADJ010000022.1"/>
</dbReference>
<proteinExistence type="predicted"/>
<comment type="caution">
    <text evidence="1">The sequence shown here is derived from an EMBL/GenBank/DDBJ whole genome shotgun (WGS) entry which is preliminary data.</text>
</comment>
<reference evidence="1 2" key="1">
    <citation type="submission" date="2020-06" db="EMBL/GenBank/DDBJ databases">
        <title>High-quality draft genome of sulfate reducer Desulfobacter latus type strain AcrS2 isolated from marine sediment.</title>
        <authorList>
            <person name="Hoppe M."/>
            <person name="Larsen C.K."/>
            <person name="Marshall I.P.G."/>
            <person name="Schramm A."/>
            <person name="Marietou A.G."/>
        </authorList>
    </citation>
    <scope>NUCLEOTIDE SEQUENCE [LARGE SCALE GENOMIC DNA]</scope>
    <source>
        <strain evidence="1 2">AcRS2</strain>
    </source>
</reference>